<evidence type="ECO:0000313" key="2">
    <source>
        <dbReference type="EMBL" id="RXH77883.1"/>
    </source>
</evidence>
<gene>
    <name evidence="2" type="ORF">DVH24_039854</name>
</gene>
<proteinExistence type="predicted"/>
<comment type="caution">
    <text evidence="2">The sequence shown here is derived from an EMBL/GenBank/DDBJ whole genome shotgun (WGS) entry which is preliminary data.</text>
</comment>
<dbReference type="AlphaFoldDB" id="A0A498I9T8"/>
<protein>
    <submittedName>
        <fullName evidence="2">Uncharacterized protein</fullName>
    </submittedName>
</protein>
<evidence type="ECO:0000256" key="1">
    <source>
        <dbReference type="SAM" id="MobiDB-lite"/>
    </source>
</evidence>
<dbReference type="EMBL" id="RDQH01000340">
    <property type="protein sequence ID" value="RXH77883.1"/>
    <property type="molecule type" value="Genomic_DNA"/>
</dbReference>
<dbReference type="Proteomes" id="UP000290289">
    <property type="component" value="Chromosome 14"/>
</dbReference>
<keyword evidence="3" id="KW-1185">Reference proteome</keyword>
<accession>A0A498I9T8</accession>
<name>A0A498I9T8_MALDO</name>
<evidence type="ECO:0000313" key="3">
    <source>
        <dbReference type="Proteomes" id="UP000290289"/>
    </source>
</evidence>
<reference evidence="2 3" key="1">
    <citation type="submission" date="2018-10" db="EMBL/GenBank/DDBJ databases">
        <title>A high-quality apple genome assembly.</title>
        <authorList>
            <person name="Hu J."/>
        </authorList>
    </citation>
    <scope>NUCLEOTIDE SEQUENCE [LARGE SCALE GENOMIC DNA]</scope>
    <source>
        <strain evidence="3">cv. HFTH1</strain>
        <tissue evidence="2">Young leaf</tissue>
    </source>
</reference>
<organism evidence="2 3">
    <name type="scientific">Malus domestica</name>
    <name type="common">Apple</name>
    <name type="synonym">Pyrus malus</name>
    <dbReference type="NCBI Taxonomy" id="3750"/>
    <lineage>
        <taxon>Eukaryota</taxon>
        <taxon>Viridiplantae</taxon>
        <taxon>Streptophyta</taxon>
        <taxon>Embryophyta</taxon>
        <taxon>Tracheophyta</taxon>
        <taxon>Spermatophyta</taxon>
        <taxon>Magnoliopsida</taxon>
        <taxon>eudicotyledons</taxon>
        <taxon>Gunneridae</taxon>
        <taxon>Pentapetalae</taxon>
        <taxon>rosids</taxon>
        <taxon>fabids</taxon>
        <taxon>Rosales</taxon>
        <taxon>Rosaceae</taxon>
        <taxon>Amygdaloideae</taxon>
        <taxon>Maleae</taxon>
        <taxon>Malus</taxon>
    </lineage>
</organism>
<feature type="region of interest" description="Disordered" evidence="1">
    <location>
        <begin position="1"/>
        <end position="46"/>
    </location>
</feature>
<sequence>MGLVDESHRARSTKIGTVISHSERSRAAESRGAGRHSCERKAKAGLGQVVRSKRNWTTGSMMLSYW</sequence>